<feature type="compositionally biased region" description="Pro residues" evidence="1">
    <location>
        <begin position="111"/>
        <end position="120"/>
    </location>
</feature>
<reference evidence="2 3" key="1">
    <citation type="submission" date="2016-10" db="EMBL/GenBank/DDBJ databases">
        <authorList>
            <person name="de Groot N.N."/>
        </authorList>
    </citation>
    <scope>NUCLEOTIDE SEQUENCE [LARGE SCALE GENOMIC DNA]</scope>
    <source>
        <strain evidence="2 3">AB35.6</strain>
    </source>
</reference>
<evidence type="ECO:0000313" key="2">
    <source>
        <dbReference type="EMBL" id="SEB37770.1"/>
    </source>
</evidence>
<dbReference type="Proteomes" id="UP000182409">
    <property type="component" value="Unassembled WGS sequence"/>
</dbReference>
<name>A0A1H4IUK4_9BACT</name>
<dbReference type="EMBL" id="FNSD01000001">
    <property type="protein sequence ID" value="SEB37770.1"/>
    <property type="molecule type" value="Genomic_DNA"/>
</dbReference>
<gene>
    <name evidence="2" type="ORF">SAMN05443244_0098</name>
</gene>
<feature type="compositionally biased region" description="Basic and acidic residues" evidence="1">
    <location>
        <begin position="99"/>
        <end position="110"/>
    </location>
</feature>
<proteinExistence type="predicted"/>
<feature type="region of interest" description="Disordered" evidence="1">
    <location>
        <begin position="99"/>
        <end position="120"/>
    </location>
</feature>
<evidence type="ECO:0000256" key="1">
    <source>
        <dbReference type="SAM" id="MobiDB-lite"/>
    </source>
</evidence>
<dbReference type="AlphaFoldDB" id="A0A1H4IUK4"/>
<evidence type="ECO:0000313" key="3">
    <source>
        <dbReference type="Proteomes" id="UP000182409"/>
    </source>
</evidence>
<accession>A0A1H4IUK4</accession>
<protein>
    <submittedName>
        <fullName evidence="2">Uncharacterized protein</fullName>
    </submittedName>
</protein>
<organism evidence="2 3">
    <name type="scientific">Terriglobus roseus</name>
    <dbReference type="NCBI Taxonomy" id="392734"/>
    <lineage>
        <taxon>Bacteria</taxon>
        <taxon>Pseudomonadati</taxon>
        <taxon>Acidobacteriota</taxon>
        <taxon>Terriglobia</taxon>
        <taxon>Terriglobales</taxon>
        <taxon>Acidobacteriaceae</taxon>
        <taxon>Terriglobus</taxon>
    </lineage>
</organism>
<sequence length="120" mass="12999">MAVLGHQRGKLRCSLLVALGCTALIALVLFPALSMTDDLQRAKLDTETSSRHLGDTLLLGSPDDPMGTPAEIMPLLMAMLQQPRLASARRLIRPTELLRLTDRPGVRPESPRPPPISSIA</sequence>